<evidence type="ECO:0000256" key="3">
    <source>
        <dbReference type="ARBA" id="ARBA00004239"/>
    </source>
</evidence>
<dbReference type="GO" id="GO:0046872">
    <property type="term" value="F:metal ion binding"/>
    <property type="evidence" value="ECO:0007669"/>
    <property type="project" value="UniProtKB-UniRule"/>
</dbReference>
<dbReference type="InterPro" id="IPR015366">
    <property type="entry name" value="S53_propep"/>
</dbReference>
<evidence type="ECO:0000256" key="5">
    <source>
        <dbReference type="ARBA" id="ARBA00022525"/>
    </source>
</evidence>
<keyword evidence="6 15" id="KW-0645">Protease</keyword>
<evidence type="ECO:0000256" key="15">
    <source>
        <dbReference type="PROSITE-ProRule" id="PRU01032"/>
    </source>
</evidence>
<dbReference type="Pfam" id="PF09286">
    <property type="entry name" value="Pro-kuma_activ"/>
    <property type="match status" value="1"/>
</dbReference>
<evidence type="ECO:0000256" key="8">
    <source>
        <dbReference type="ARBA" id="ARBA00022729"/>
    </source>
</evidence>
<evidence type="ECO:0000313" key="19">
    <source>
        <dbReference type="Proteomes" id="UP000322873"/>
    </source>
</evidence>
<feature type="active site" description="Charge relay system" evidence="15">
    <location>
        <position position="293"/>
    </location>
</feature>
<dbReference type="SUPFAM" id="SSF54897">
    <property type="entry name" value="Protease propeptides/inhibitors"/>
    <property type="match status" value="1"/>
</dbReference>
<feature type="signal peptide" evidence="16">
    <location>
        <begin position="1"/>
        <end position="18"/>
    </location>
</feature>
<feature type="active site" description="Charge relay system" evidence="15">
    <location>
        <position position="499"/>
    </location>
</feature>
<reference evidence="18 19" key="1">
    <citation type="submission" date="2019-06" db="EMBL/GenBank/DDBJ databases">
        <title>Genome Sequence of the Brown Rot Fungal Pathogen Monilinia fructicola.</title>
        <authorList>
            <person name="De Miccolis Angelini R.M."/>
            <person name="Landi L."/>
            <person name="Abate D."/>
            <person name="Pollastro S."/>
            <person name="Romanazzi G."/>
            <person name="Faretra F."/>
        </authorList>
    </citation>
    <scope>NUCLEOTIDE SEQUENCE [LARGE SCALE GENOMIC DNA]</scope>
    <source>
        <strain evidence="18 19">Mfrc123</strain>
    </source>
</reference>
<dbReference type="EC" id="3.4.14.10" evidence="4"/>
<comment type="cofactor">
    <cofactor evidence="15">
        <name>Ca(2+)</name>
        <dbReference type="ChEBI" id="CHEBI:29108"/>
    </cofactor>
    <text evidence="15">Binds 1 Ca(2+) ion per subunit.</text>
</comment>
<feature type="binding site" evidence="15">
    <location>
        <position position="541"/>
    </location>
    <ligand>
        <name>Ca(2+)</name>
        <dbReference type="ChEBI" id="CHEBI:29108"/>
    </ligand>
</feature>
<keyword evidence="9 15" id="KW-0378">Hydrolase</keyword>
<feature type="chain" id="PRO_5024422064" description="tripeptidyl-peptidase II" evidence="16">
    <location>
        <begin position="19"/>
        <end position="612"/>
    </location>
</feature>
<dbReference type="Gene3D" id="3.40.50.200">
    <property type="entry name" value="Peptidase S8/S53 domain"/>
    <property type="match status" value="1"/>
</dbReference>
<organism evidence="18 19">
    <name type="scientific">Monilinia fructicola</name>
    <name type="common">Brown rot fungus</name>
    <name type="synonym">Ciboria fructicola</name>
    <dbReference type="NCBI Taxonomy" id="38448"/>
    <lineage>
        <taxon>Eukaryota</taxon>
        <taxon>Fungi</taxon>
        <taxon>Dikarya</taxon>
        <taxon>Ascomycota</taxon>
        <taxon>Pezizomycotina</taxon>
        <taxon>Leotiomycetes</taxon>
        <taxon>Helotiales</taxon>
        <taxon>Sclerotiniaceae</taxon>
        <taxon>Monilinia</taxon>
    </lineage>
</organism>
<comment type="caution">
    <text evidence="18">The sequence shown here is derived from an EMBL/GenBank/DDBJ whole genome shotgun (WGS) entry which is preliminary data.</text>
</comment>
<protein>
    <recommendedName>
        <fullName evidence="4">tripeptidyl-peptidase II</fullName>
        <ecNumber evidence="4">3.4.14.10</ecNumber>
    </recommendedName>
</protein>
<dbReference type="GO" id="GO:0006508">
    <property type="term" value="P:proteolysis"/>
    <property type="evidence" value="ECO:0007669"/>
    <property type="project" value="UniProtKB-KW"/>
</dbReference>
<accession>A0A5M9J6N4</accession>
<dbReference type="CDD" id="cd04056">
    <property type="entry name" value="Peptidases_S53"/>
    <property type="match status" value="1"/>
</dbReference>
<keyword evidence="12" id="KW-0843">Virulence</keyword>
<dbReference type="FunFam" id="3.40.50.200:FF:000015">
    <property type="entry name" value="Tripeptidyl peptidase A"/>
    <property type="match status" value="1"/>
</dbReference>
<keyword evidence="7 15" id="KW-0479">Metal-binding</keyword>
<evidence type="ECO:0000256" key="2">
    <source>
        <dbReference type="ARBA" id="ARBA00002451"/>
    </source>
</evidence>
<keyword evidence="10 15" id="KW-0720">Serine protease</keyword>
<dbReference type="PROSITE" id="PS51695">
    <property type="entry name" value="SEDOLISIN"/>
    <property type="match status" value="1"/>
</dbReference>
<dbReference type="GO" id="GO:0005576">
    <property type="term" value="C:extracellular region"/>
    <property type="evidence" value="ECO:0007669"/>
    <property type="project" value="UniProtKB-SubCell"/>
</dbReference>
<evidence type="ECO:0000313" key="18">
    <source>
        <dbReference type="EMBL" id="KAA8564417.1"/>
    </source>
</evidence>
<evidence type="ECO:0000259" key="17">
    <source>
        <dbReference type="PROSITE" id="PS51695"/>
    </source>
</evidence>
<comment type="subcellular location">
    <subcellularLocation>
        <location evidence="3">Secreted</location>
        <location evidence="3">Extracellular space</location>
    </subcellularLocation>
</comment>
<comment type="catalytic activity">
    <reaction evidence="1">
        <text>Release of an N-terminal tripeptide from a polypeptide.</text>
        <dbReference type="EC" id="3.4.14.10"/>
    </reaction>
</comment>
<feature type="binding site" evidence="15">
    <location>
        <position position="542"/>
    </location>
    <ligand>
        <name>Ca(2+)</name>
        <dbReference type="ChEBI" id="CHEBI:29108"/>
    </ligand>
</feature>
<evidence type="ECO:0000256" key="11">
    <source>
        <dbReference type="ARBA" id="ARBA00022837"/>
    </source>
</evidence>
<evidence type="ECO:0000256" key="13">
    <source>
        <dbReference type="ARBA" id="ARBA00023145"/>
    </source>
</evidence>
<dbReference type="InterPro" id="IPR050819">
    <property type="entry name" value="Tripeptidyl-peptidase_I"/>
</dbReference>
<dbReference type="InterPro" id="IPR036852">
    <property type="entry name" value="Peptidase_S8/S53_dom_sf"/>
</dbReference>
<dbReference type="InterPro" id="IPR030400">
    <property type="entry name" value="Sedolisin_dom"/>
</dbReference>
<keyword evidence="19" id="KW-1185">Reference proteome</keyword>
<name>A0A5M9J6N4_MONFR</name>
<dbReference type="GO" id="GO:0008240">
    <property type="term" value="F:tripeptidyl-peptidase activity"/>
    <property type="evidence" value="ECO:0007669"/>
    <property type="project" value="UniProtKB-EC"/>
</dbReference>
<evidence type="ECO:0000256" key="7">
    <source>
        <dbReference type="ARBA" id="ARBA00022723"/>
    </source>
</evidence>
<dbReference type="GO" id="GO:0004252">
    <property type="term" value="F:serine-type endopeptidase activity"/>
    <property type="evidence" value="ECO:0007669"/>
    <property type="project" value="UniProtKB-UniRule"/>
</dbReference>
<keyword evidence="11 15" id="KW-0106">Calcium</keyword>
<dbReference type="PANTHER" id="PTHR14218">
    <property type="entry name" value="PROTEASE S8 TRIPEPTIDYL PEPTIDASE I CLN2"/>
    <property type="match status" value="1"/>
</dbReference>
<dbReference type="AlphaFoldDB" id="A0A5M9J6N4"/>
<proteinExistence type="predicted"/>
<evidence type="ECO:0000256" key="6">
    <source>
        <dbReference type="ARBA" id="ARBA00022670"/>
    </source>
</evidence>
<dbReference type="SUPFAM" id="SSF52743">
    <property type="entry name" value="Subtilisin-like"/>
    <property type="match status" value="1"/>
</dbReference>
<dbReference type="PANTHER" id="PTHR14218:SF10">
    <property type="entry name" value="PEPTIDASE S53 DOMAIN-CONTAINING PROTEIN"/>
    <property type="match status" value="1"/>
</dbReference>
<evidence type="ECO:0000256" key="9">
    <source>
        <dbReference type="ARBA" id="ARBA00022801"/>
    </source>
</evidence>
<evidence type="ECO:0000256" key="10">
    <source>
        <dbReference type="ARBA" id="ARBA00022825"/>
    </source>
</evidence>
<feature type="active site" description="Charge relay system" evidence="15">
    <location>
        <position position="297"/>
    </location>
</feature>
<comment type="function">
    <text evidence="2">Secreted tripeptidyl-peptidase which degrades proteins at acidic pHs and is involved in virulence.</text>
</comment>
<dbReference type="VEuPathDB" id="FungiDB:MFRU_013g00430"/>
<evidence type="ECO:0000256" key="1">
    <source>
        <dbReference type="ARBA" id="ARBA00001910"/>
    </source>
</evidence>
<gene>
    <name evidence="18" type="ORF">EYC84_011355</name>
</gene>
<dbReference type="Proteomes" id="UP000322873">
    <property type="component" value="Unassembled WGS sequence"/>
</dbReference>
<keyword evidence="5" id="KW-0964">Secreted</keyword>
<evidence type="ECO:0000256" key="16">
    <source>
        <dbReference type="SAM" id="SignalP"/>
    </source>
</evidence>
<evidence type="ECO:0000256" key="4">
    <source>
        <dbReference type="ARBA" id="ARBA00012462"/>
    </source>
</evidence>
<feature type="binding site" evidence="15">
    <location>
        <position position="564"/>
    </location>
    <ligand>
        <name>Ca(2+)</name>
        <dbReference type="ChEBI" id="CHEBI:29108"/>
    </ligand>
</feature>
<dbReference type="SMART" id="SM00944">
    <property type="entry name" value="Pro-kuma_activ"/>
    <property type="match status" value="1"/>
</dbReference>
<feature type="binding site" evidence="15">
    <location>
        <position position="566"/>
    </location>
    <ligand>
        <name>Ca(2+)</name>
        <dbReference type="ChEBI" id="CHEBI:29108"/>
    </ligand>
</feature>
<keyword evidence="13" id="KW-0865">Zymogen</keyword>
<keyword evidence="8 16" id="KW-0732">Signal</keyword>
<evidence type="ECO:0000256" key="12">
    <source>
        <dbReference type="ARBA" id="ARBA00023026"/>
    </source>
</evidence>
<dbReference type="EMBL" id="VICG01000015">
    <property type="protein sequence ID" value="KAA8564417.1"/>
    <property type="molecule type" value="Genomic_DNA"/>
</dbReference>
<keyword evidence="14" id="KW-0325">Glycoprotein</keyword>
<sequence>MLLLNIFSVAFAASAVQALPTFGKSSVFEKIAAPPAGWALDENAVFDKDASTMKLRLHLVAQNMQKFHKMAMDIATPGHALYGRHLDQSVINAMIAPKTQSRDLVLQWLATAGLSNQTSVSARGDSVVVEASISKIEELLQAEYNAYIHTGLYEGAIRTLEYSLPDALKGHVDIVQPTTFFGLRAMRSTIKQHEEFDNSVLKTDGTEAVTGCSGSTITPKCLANLYSFTSVSATLKSGSIGIAGFLEQWPSKSDLTTFLNSYAYFANKAYTYTCTLINGGTCPSSGSGYPGIEANLDVQYARAITAEIPNIYYSTGGSPPIVGGGSNTNEPYLEFLDSLLSSTDLPNTISISYGDAEDTVPLDYANEVCNLFSQLGARGVSILVASGDSGVGDTCTTGSTKAFTTSFPASCPWVTTVGGTTGNSPEAAWTDGGGGFSSVFGQPSYQSSAVNSWLTTDTTHSSVTKYFNASGRAYPDVSAQATNFVIVASGSAELVDGTSCATPTFSSVIQLINSNRVAAGKAGLGFLNPWLYSSAKSALTDITTGKITGCSGVISGAGFSAVSGWDPATGLGTPNYTKLLAIMVGVGIPGWNPRYNNELRGMDEWHICTMCR</sequence>
<evidence type="ECO:0000256" key="14">
    <source>
        <dbReference type="ARBA" id="ARBA00023180"/>
    </source>
</evidence>
<dbReference type="CDD" id="cd11377">
    <property type="entry name" value="Pro-peptidase_S53"/>
    <property type="match status" value="1"/>
</dbReference>
<feature type="domain" description="Peptidase S53" evidence="17">
    <location>
        <begin position="216"/>
        <end position="586"/>
    </location>
</feature>